<feature type="signal peptide" evidence="4">
    <location>
        <begin position="1"/>
        <end position="29"/>
    </location>
</feature>
<name>A0A9X1TCW6_9HYPH</name>
<evidence type="ECO:0000256" key="4">
    <source>
        <dbReference type="SAM" id="SignalP"/>
    </source>
</evidence>
<reference evidence="6" key="1">
    <citation type="submission" date="2022-01" db="EMBL/GenBank/DDBJ databases">
        <title>Jiella avicenniae sp. nov., a novel endophytic bacterium isolated from bark of Avicennia marina.</title>
        <authorList>
            <person name="Tuo L."/>
        </authorList>
    </citation>
    <scope>NUCLEOTIDE SEQUENCE</scope>
    <source>
        <strain evidence="6">CBK1P-4</strain>
    </source>
</reference>
<evidence type="ECO:0000313" key="7">
    <source>
        <dbReference type="Proteomes" id="UP001139035"/>
    </source>
</evidence>
<evidence type="ECO:0000256" key="2">
    <source>
        <dbReference type="ARBA" id="ARBA00007639"/>
    </source>
</evidence>
<dbReference type="Proteomes" id="UP001139035">
    <property type="component" value="Unassembled WGS sequence"/>
</dbReference>
<dbReference type="PANTHER" id="PTHR46847">
    <property type="entry name" value="D-ALLOSE-BINDING PERIPLASMIC PROTEIN-RELATED"/>
    <property type="match status" value="1"/>
</dbReference>
<dbReference type="GO" id="GO:0030313">
    <property type="term" value="C:cell envelope"/>
    <property type="evidence" value="ECO:0007669"/>
    <property type="project" value="UniProtKB-SubCell"/>
</dbReference>
<dbReference type="EMBL" id="JAJUWU010000016">
    <property type="protein sequence ID" value="MCE7029443.1"/>
    <property type="molecule type" value="Genomic_DNA"/>
</dbReference>
<dbReference type="InterPro" id="IPR028082">
    <property type="entry name" value="Peripla_BP_I"/>
</dbReference>
<dbReference type="Gene3D" id="3.40.50.2300">
    <property type="match status" value="2"/>
</dbReference>
<dbReference type="InterPro" id="IPR025997">
    <property type="entry name" value="SBP_2_dom"/>
</dbReference>
<dbReference type="GO" id="GO:0030246">
    <property type="term" value="F:carbohydrate binding"/>
    <property type="evidence" value="ECO:0007669"/>
    <property type="project" value="UniProtKB-ARBA"/>
</dbReference>
<feature type="domain" description="Periplasmic binding protein" evidence="5">
    <location>
        <begin position="68"/>
        <end position="323"/>
    </location>
</feature>
<dbReference type="AlphaFoldDB" id="A0A9X1TCW6"/>
<dbReference type="RefSeq" id="WP_233720437.1">
    <property type="nucleotide sequence ID" value="NZ_JAJUWU010000016.1"/>
</dbReference>
<evidence type="ECO:0000256" key="1">
    <source>
        <dbReference type="ARBA" id="ARBA00004196"/>
    </source>
</evidence>
<evidence type="ECO:0000259" key="5">
    <source>
        <dbReference type="Pfam" id="PF13407"/>
    </source>
</evidence>
<protein>
    <submittedName>
        <fullName evidence="6">TMAO reductase system periplasmic protein TorT</fullName>
    </submittedName>
</protein>
<keyword evidence="7" id="KW-1185">Reference proteome</keyword>
<dbReference type="Pfam" id="PF13407">
    <property type="entry name" value="Peripla_BP_4"/>
    <property type="match status" value="1"/>
</dbReference>
<comment type="caution">
    <text evidence="6">The sequence shown here is derived from an EMBL/GenBank/DDBJ whole genome shotgun (WGS) entry which is preliminary data.</text>
</comment>
<organism evidence="6 7">
    <name type="scientific">Jiella avicenniae</name>
    <dbReference type="NCBI Taxonomy" id="2907202"/>
    <lineage>
        <taxon>Bacteria</taxon>
        <taxon>Pseudomonadati</taxon>
        <taxon>Pseudomonadota</taxon>
        <taxon>Alphaproteobacteria</taxon>
        <taxon>Hyphomicrobiales</taxon>
        <taxon>Aurantimonadaceae</taxon>
        <taxon>Jiella</taxon>
    </lineage>
</organism>
<comment type="subcellular location">
    <subcellularLocation>
        <location evidence="1">Cell envelope</location>
    </subcellularLocation>
</comment>
<feature type="chain" id="PRO_5040983935" evidence="4">
    <location>
        <begin position="30"/>
        <end position="363"/>
    </location>
</feature>
<dbReference type="PANTHER" id="PTHR46847:SF1">
    <property type="entry name" value="D-ALLOSE-BINDING PERIPLASMIC PROTEIN-RELATED"/>
    <property type="match status" value="1"/>
</dbReference>
<evidence type="ECO:0000313" key="6">
    <source>
        <dbReference type="EMBL" id="MCE7029443.1"/>
    </source>
</evidence>
<dbReference type="CDD" id="cd06306">
    <property type="entry name" value="PBP1_TorT-like"/>
    <property type="match status" value="1"/>
</dbReference>
<dbReference type="SUPFAM" id="SSF53822">
    <property type="entry name" value="Periplasmic binding protein-like I"/>
    <property type="match status" value="1"/>
</dbReference>
<dbReference type="NCBIfam" id="NF008185">
    <property type="entry name" value="PRK10936.1"/>
    <property type="match status" value="1"/>
</dbReference>
<sequence length="363" mass="38419">MAARPKTRIALATASSLAMLVGATVPSMAADAKSSASWWPFPVFDASSGTPEEAEYEPLDKAEKAHDICVLFPHMKDSFWVAVAYGIVTQAKAENVNMNLYEAGGYENLPKQISQFDDCMASGADAIVVGAISGAGLSQKFAEAKEKNIPVVGVTNPLPKDALPAANYVDFVAMGGVTAKGLLDQIGEEEANVVTFPGPAGSGWAEDFNKGFKDTVAGHDNVKILDEKFGDSGVAVQLKLIQDALQTYPEMNVIWGTAPTAEAAIGAVQLAGRPDMKIISSYENQAMLDALNNGQILAFATQYPVAEGAMAIDQAVRLIEGKDVMKLAQPKADVITDETAKDLNMDLVLAPADWSPEYSVTAQ</sequence>
<comment type="similarity">
    <text evidence="2">Belongs to the bacterial solute-binding protein 2 family.</text>
</comment>
<gene>
    <name evidence="6" type="primary">torT</name>
    <name evidence="6" type="ORF">LZD57_15740</name>
</gene>
<keyword evidence="3 4" id="KW-0732">Signal</keyword>
<accession>A0A9X1TCW6</accession>
<proteinExistence type="inferred from homology"/>
<evidence type="ECO:0000256" key="3">
    <source>
        <dbReference type="ARBA" id="ARBA00022729"/>
    </source>
</evidence>